<keyword evidence="2" id="KW-1185">Reference proteome</keyword>
<reference evidence="2" key="2">
    <citation type="journal article" date="2017" name="J. Anim. Genet.">
        <title>Multiple reference genome sequences of hot pepper reveal the massive evolution of plant disease resistance genes by retroduplication.</title>
        <authorList>
            <person name="Kim S."/>
            <person name="Park J."/>
            <person name="Yeom S.-I."/>
            <person name="Kim Y.-M."/>
            <person name="Seo E."/>
            <person name="Kim K.-T."/>
            <person name="Kim M.-S."/>
            <person name="Lee J.M."/>
            <person name="Cheong K."/>
            <person name="Shin H.-S."/>
            <person name="Kim S.-B."/>
            <person name="Han K."/>
            <person name="Lee J."/>
            <person name="Park M."/>
            <person name="Lee H.-A."/>
            <person name="Lee H.-Y."/>
            <person name="Lee Y."/>
            <person name="Oh S."/>
            <person name="Lee J.H."/>
            <person name="Choi E."/>
            <person name="Choi E."/>
            <person name="Lee S.E."/>
            <person name="Jeon J."/>
            <person name="Kim H."/>
            <person name="Choi G."/>
            <person name="Song H."/>
            <person name="Lee J."/>
            <person name="Lee S.-C."/>
            <person name="Kwon J.-K."/>
            <person name="Lee H.-Y."/>
            <person name="Koo N."/>
            <person name="Hong Y."/>
            <person name="Kim R.W."/>
            <person name="Kang W.-H."/>
            <person name="Huh J.H."/>
            <person name="Kang B.-C."/>
            <person name="Yang T.-J."/>
            <person name="Lee Y.-H."/>
            <person name="Bennetzen J.L."/>
            <person name="Choi D."/>
        </authorList>
    </citation>
    <scope>NUCLEOTIDE SEQUENCE [LARGE SCALE GENOMIC DNA]</scope>
    <source>
        <strain evidence="2">cv. PBC81</strain>
    </source>
</reference>
<sequence length="284" mass="32763">MPLHGRSQWNWRAFRRRVDGMSRMTLVWVLFLRSSASRGGLGLVTTLTTVLTCRCMGRSHLNWRAFYRRVDGTTVLFDGGTPLFSSQRQSLLKLAPLQCTRAEKVSYCLACLFSLIEQARYLQSRKWPVEWGWCRDLQSFIFVFERHNRIVLERPEYGYATYFFELVDSSPIDWQIRRLVIAMKLTSCSRATLIENRTLTVGKDLSEGEAKVLKSYGWVPNTALGTMLKYCDRVYHDRVSEKQSVEWKSKIGKLLIAGITGGIIVEKDEENVAQSCPEIKLELE</sequence>
<dbReference type="PANTHER" id="PTHR47871">
    <property type="entry name" value="NAC DOMAIN-CONTAINING PROTEIN 8"/>
    <property type="match status" value="1"/>
</dbReference>
<dbReference type="OrthoDB" id="2021147at2759"/>
<dbReference type="PANTHER" id="PTHR47871:SF2">
    <property type="entry name" value="OS03G0221300 PROTEIN"/>
    <property type="match status" value="1"/>
</dbReference>
<dbReference type="EMBL" id="MLFT02000012">
    <property type="protein sequence ID" value="PHT30967.1"/>
    <property type="molecule type" value="Genomic_DNA"/>
</dbReference>
<name>A0A2G2VDC8_CAPBA</name>
<organism evidence="1 2">
    <name type="scientific">Capsicum baccatum</name>
    <name type="common">Peruvian pepper</name>
    <dbReference type="NCBI Taxonomy" id="33114"/>
    <lineage>
        <taxon>Eukaryota</taxon>
        <taxon>Viridiplantae</taxon>
        <taxon>Streptophyta</taxon>
        <taxon>Embryophyta</taxon>
        <taxon>Tracheophyta</taxon>
        <taxon>Spermatophyta</taxon>
        <taxon>Magnoliopsida</taxon>
        <taxon>eudicotyledons</taxon>
        <taxon>Gunneridae</taxon>
        <taxon>Pentapetalae</taxon>
        <taxon>asterids</taxon>
        <taxon>lamiids</taxon>
        <taxon>Solanales</taxon>
        <taxon>Solanaceae</taxon>
        <taxon>Solanoideae</taxon>
        <taxon>Capsiceae</taxon>
        <taxon>Capsicum</taxon>
    </lineage>
</organism>
<proteinExistence type="predicted"/>
<dbReference type="AlphaFoldDB" id="A0A2G2VDC8"/>
<protein>
    <submittedName>
        <fullName evidence="1">Uncharacterized protein</fullName>
    </submittedName>
</protein>
<accession>A0A2G2VDC8</accession>
<dbReference type="STRING" id="33114.A0A2G2VDC8"/>
<reference evidence="1 2" key="1">
    <citation type="journal article" date="2017" name="Genome Biol.">
        <title>New reference genome sequences of hot pepper reveal the massive evolution of plant disease-resistance genes by retroduplication.</title>
        <authorList>
            <person name="Kim S."/>
            <person name="Park J."/>
            <person name="Yeom S.I."/>
            <person name="Kim Y.M."/>
            <person name="Seo E."/>
            <person name="Kim K.T."/>
            <person name="Kim M.S."/>
            <person name="Lee J.M."/>
            <person name="Cheong K."/>
            <person name="Shin H.S."/>
            <person name="Kim S.B."/>
            <person name="Han K."/>
            <person name="Lee J."/>
            <person name="Park M."/>
            <person name="Lee H.A."/>
            <person name="Lee H.Y."/>
            <person name="Lee Y."/>
            <person name="Oh S."/>
            <person name="Lee J.H."/>
            <person name="Choi E."/>
            <person name="Choi E."/>
            <person name="Lee S.E."/>
            <person name="Jeon J."/>
            <person name="Kim H."/>
            <person name="Choi G."/>
            <person name="Song H."/>
            <person name="Lee J."/>
            <person name="Lee S.C."/>
            <person name="Kwon J.K."/>
            <person name="Lee H.Y."/>
            <person name="Koo N."/>
            <person name="Hong Y."/>
            <person name="Kim R.W."/>
            <person name="Kang W.H."/>
            <person name="Huh J.H."/>
            <person name="Kang B.C."/>
            <person name="Yang T.J."/>
            <person name="Lee Y.H."/>
            <person name="Bennetzen J.L."/>
            <person name="Choi D."/>
        </authorList>
    </citation>
    <scope>NUCLEOTIDE SEQUENCE [LARGE SCALE GENOMIC DNA]</scope>
    <source>
        <strain evidence="2">cv. PBC81</strain>
    </source>
</reference>
<evidence type="ECO:0000313" key="2">
    <source>
        <dbReference type="Proteomes" id="UP000224567"/>
    </source>
</evidence>
<dbReference type="Proteomes" id="UP000224567">
    <property type="component" value="Unassembled WGS sequence"/>
</dbReference>
<evidence type="ECO:0000313" key="1">
    <source>
        <dbReference type="EMBL" id="PHT30967.1"/>
    </source>
</evidence>
<comment type="caution">
    <text evidence="1">The sequence shown here is derived from an EMBL/GenBank/DDBJ whole genome shotgun (WGS) entry which is preliminary data.</text>
</comment>
<gene>
    <name evidence="1" type="ORF">CQW23_27304</name>
</gene>